<protein>
    <recommendedName>
        <fullName evidence="5">Meiotic nuclear division protein 1</fullName>
    </recommendedName>
</protein>
<evidence type="ECO:0000256" key="6">
    <source>
        <dbReference type="SAM" id="Coils"/>
    </source>
</evidence>
<dbReference type="OMA" id="ECYGDEY"/>
<comment type="caution">
    <text evidence="8">The sequence shown here is derived from an EMBL/GenBank/DDBJ whole genome shotgun (WGS) entry which is preliminary data.</text>
</comment>
<keyword evidence="9" id="KW-1185">Reference proteome</keyword>
<dbReference type="GO" id="GO:0007131">
    <property type="term" value="P:reciprocal meiotic recombination"/>
    <property type="evidence" value="ECO:0007669"/>
    <property type="project" value="InterPro"/>
</dbReference>
<organism evidence="8 9">
    <name type="scientific">Penicillium decumbens</name>
    <dbReference type="NCBI Taxonomy" id="69771"/>
    <lineage>
        <taxon>Eukaryota</taxon>
        <taxon>Fungi</taxon>
        <taxon>Dikarya</taxon>
        <taxon>Ascomycota</taxon>
        <taxon>Pezizomycotina</taxon>
        <taxon>Eurotiomycetes</taxon>
        <taxon>Eurotiomycetidae</taxon>
        <taxon>Eurotiales</taxon>
        <taxon>Aspergillaceae</taxon>
        <taxon>Penicillium</taxon>
    </lineage>
</organism>
<evidence type="ECO:0000256" key="4">
    <source>
        <dbReference type="ARBA" id="ARBA00023242"/>
    </source>
</evidence>
<comment type="similarity">
    <text evidence="2 5">Belongs to the MND1 family.</text>
</comment>
<dbReference type="EMBL" id="MDYL01000022">
    <property type="protein sequence ID" value="OQD70585.1"/>
    <property type="molecule type" value="Genomic_DNA"/>
</dbReference>
<comment type="function">
    <text evidence="5">Required for proper homologous chromosome pairing and efficient cross-over and intragenic recombination during meiosis.</text>
</comment>
<comment type="subcellular location">
    <subcellularLocation>
        <location evidence="1 5">Nucleus</location>
    </subcellularLocation>
</comment>
<evidence type="ECO:0000256" key="1">
    <source>
        <dbReference type="ARBA" id="ARBA00004123"/>
    </source>
</evidence>
<reference evidence="9" key="1">
    <citation type="journal article" date="2017" name="Nat. Microbiol.">
        <title>Global analysis of biosynthetic gene clusters reveals vast potential of secondary metabolite production in Penicillium species.</title>
        <authorList>
            <person name="Nielsen J.C."/>
            <person name="Grijseels S."/>
            <person name="Prigent S."/>
            <person name="Ji B."/>
            <person name="Dainat J."/>
            <person name="Nielsen K.F."/>
            <person name="Frisvad J.C."/>
            <person name="Workman M."/>
            <person name="Nielsen J."/>
        </authorList>
    </citation>
    <scope>NUCLEOTIDE SEQUENCE [LARGE SCALE GENOMIC DNA]</scope>
    <source>
        <strain evidence="9">IBT 11843</strain>
    </source>
</reference>
<accession>A0A1V6P0V9</accession>
<dbReference type="Proteomes" id="UP000191522">
    <property type="component" value="Unassembled WGS sequence"/>
</dbReference>
<feature type="coiled-coil region" evidence="6">
    <location>
        <begin position="77"/>
        <end position="174"/>
    </location>
</feature>
<dbReference type="Pfam" id="PF03962">
    <property type="entry name" value="Mnd1"/>
    <property type="match status" value="1"/>
</dbReference>
<evidence type="ECO:0000313" key="9">
    <source>
        <dbReference type="Proteomes" id="UP000191522"/>
    </source>
</evidence>
<dbReference type="PIRSF" id="PIRSF026991">
    <property type="entry name" value="Mnd1"/>
    <property type="match status" value="1"/>
</dbReference>
<evidence type="ECO:0000256" key="3">
    <source>
        <dbReference type="ARBA" id="ARBA00023054"/>
    </source>
</evidence>
<dbReference type="STRING" id="69771.A0A1V6P0V9"/>
<sequence>MAPKLSKNEKQELILTHLRSTGTCHTLKDLEKSLPGMASIAGIQVKEYIQALLDEDKLRVEKIGSGNWYWCFGSDEKHERERQLDRVKMEVEKARKSCSDAEAALAAESTCRQQEADDASCDGEREILAMKKAEMEAEVKRLRAVQKSDSSKSVRQLQQELAEFRKQAMQWTDNVYILEEYIRRLAGGDRQIVAEVQRECYGDEYVDGEGLREL</sequence>
<feature type="domain" description="Mnd1 HTH" evidence="7">
    <location>
        <begin position="14"/>
        <end position="72"/>
    </location>
</feature>
<dbReference type="GO" id="GO:0005634">
    <property type="term" value="C:nucleus"/>
    <property type="evidence" value="ECO:0007669"/>
    <property type="project" value="UniProtKB-SubCell"/>
</dbReference>
<name>A0A1V6P0V9_PENDC</name>
<dbReference type="OrthoDB" id="9978204at2759"/>
<proteinExistence type="inferred from homology"/>
<dbReference type="GO" id="GO:0003690">
    <property type="term" value="F:double-stranded DNA binding"/>
    <property type="evidence" value="ECO:0007669"/>
    <property type="project" value="InterPro"/>
</dbReference>
<keyword evidence="4 5" id="KW-0539">Nucleus</keyword>
<evidence type="ECO:0000313" key="8">
    <source>
        <dbReference type="EMBL" id="OQD70585.1"/>
    </source>
</evidence>
<dbReference type="InterPro" id="IPR005647">
    <property type="entry name" value="Mnd1"/>
</dbReference>
<evidence type="ECO:0000256" key="2">
    <source>
        <dbReference type="ARBA" id="ARBA00005981"/>
    </source>
</evidence>
<dbReference type="AlphaFoldDB" id="A0A1V6P0V9"/>
<evidence type="ECO:0000259" key="7">
    <source>
        <dbReference type="Pfam" id="PF03962"/>
    </source>
</evidence>
<evidence type="ECO:0000256" key="5">
    <source>
        <dbReference type="PIRNR" id="PIRNR026991"/>
    </source>
</evidence>
<keyword evidence="3 6" id="KW-0175">Coiled coil</keyword>
<dbReference type="InterPro" id="IPR040453">
    <property type="entry name" value="Mnd1_HTH"/>
</dbReference>
<gene>
    <name evidence="8" type="ORF">PENDEC_c022G02139</name>
</gene>